<dbReference type="AlphaFoldDB" id="A0A6J6FD16"/>
<dbReference type="EMBL" id="CAEZTT010000133">
    <property type="protein sequence ID" value="CAB4582448.1"/>
    <property type="molecule type" value="Genomic_DNA"/>
</dbReference>
<proteinExistence type="predicted"/>
<reference evidence="1" key="1">
    <citation type="submission" date="2020-05" db="EMBL/GenBank/DDBJ databases">
        <authorList>
            <person name="Chiriac C."/>
            <person name="Salcher M."/>
            <person name="Ghai R."/>
            <person name="Kavagutti S V."/>
        </authorList>
    </citation>
    <scope>NUCLEOTIDE SEQUENCE</scope>
</reference>
<sequence>MVYALTIPITVEILLGPMPDPVAAPPATGLEEVTNG</sequence>
<name>A0A6J6FD16_9ZZZZ</name>
<protein>
    <submittedName>
        <fullName evidence="1">Unannotated protein</fullName>
    </submittedName>
</protein>
<evidence type="ECO:0000313" key="1">
    <source>
        <dbReference type="EMBL" id="CAB4582448.1"/>
    </source>
</evidence>
<accession>A0A6J6FD16</accession>
<gene>
    <name evidence="1" type="ORF">UFOPK1726_01021</name>
</gene>
<organism evidence="1">
    <name type="scientific">freshwater metagenome</name>
    <dbReference type="NCBI Taxonomy" id="449393"/>
    <lineage>
        <taxon>unclassified sequences</taxon>
        <taxon>metagenomes</taxon>
        <taxon>ecological metagenomes</taxon>
    </lineage>
</organism>